<evidence type="ECO:0000256" key="5">
    <source>
        <dbReference type="ARBA" id="ARBA00013958"/>
    </source>
</evidence>
<feature type="domain" description="PDZ" evidence="17">
    <location>
        <begin position="395"/>
        <end position="480"/>
    </location>
</feature>
<dbReference type="InterPro" id="IPR011782">
    <property type="entry name" value="Pept_S1C_Do"/>
</dbReference>
<feature type="chain" id="PRO_5039527488" description="Probable periplasmic serine endoprotease DegP-like" evidence="16">
    <location>
        <begin position="36"/>
        <end position="493"/>
    </location>
</feature>
<comment type="caution">
    <text evidence="18">The sequence shown here is derived from an EMBL/GenBank/DDBJ whole genome shotgun (WGS) entry which is preliminary data.</text>
</comment>
<dbReference type="InterPro" id="IPR009003">
    <property type="entry name" value="Peptidase_S1_PA"/>
</dbReference>
<dbReference type="RefSeq" id="WP_009541810.1">
    <property type="nucleotide sequence ID" value="NZ_ANHY01000017.1"/>
</dbReference>
<evidence type="ECO:0000313" key="19">
    <source>
        <dbReference type="Proteomes" id="UP000009881"/>
    </source>
</evidence>
<dbReference type="GO" id="GO:0042597">
    <property type="term" value="C:periplasmic space"/>
    <property type="evidence" value="ECO:0007669"/>
    <property type="project" value="UniProtKB-SubCell"/>
</dbReference>
<evidence type="ECO:0000256" key="9">
    <source>
        <dbReference type="ARBA" id="ARBA00022764"/>
    </source>
</evidence>
<feature type="binding site" evidence="15">
    <location>
        <position position="59"/>
    </location>
    <ligand>
        <name>substrate</name>
    </ligand>
</feature>
<dbReference type="PRINTS" id="PR00834">
    <property type="entry name" value="PROTEASES2C"/>
</dbReference>
<sequence>MTAPLTFRRAGTRRAALLLAAAGASLVAVGQTAAAAPMPETFSPLVEKVSPAVVTITAEKAVRQATDDLSERFGQGSPFEEFFRRFGHPEAPQGPRGPGGKAVGLGSGFIIDGDDGYVVTNNHVIDGADSVSIKLTDGTSLDAEIIGTDPKTDIALLKVESEEDLPFVSFGDSDGLKVGDWVMAVGNPFGLGGTVTAGIVSARGRAIGNDPLDDFIQTDAAINKGNSGGPMFSTDGAVMGVNTAIYSPNGGSVGIGFAVPANVAKPVIAQLKENGEVRRGWLGVSIQPVTPEIAEAMNLAEGTTEGALVSQVSADTPAMGAGVEAGDVITAVDGEPVEEMRDLPRMIAAYKPGETVDLTVLRDGEEKSLSVELGKLPTQQVASAEGDGQGSIEGKGELGLALAPVTPELAEQLGLDADAEGAVIAQVDPTGPAAERGLRQGDVIVKANGSTVAKPQDVIDAVSAAKKAEKDSVLLLVRRDGGEIFVPVALRSA</sequence>
<dbReference type="PANTHER" id="PTHR22939:SF130">
    <property type="entry name" value="PERIPLASMIC SERINE ENDOPROTEASE DEGP-LIKE-RELATED"/>
    <property type="match status" value="1"/>
</dbReference>
<feature type="active site" description="Charge relay system" evidence="14">
    <location>
        <position position="123"/>
    </location>
</feature>
<dbReference type="PANTHER" id="PTHR22939">
    <property type="entry name" value="SERINE PROTEASE FAMILY S1C HTRA-RELATED"/>
    <property type="match status" value="1"/>
</dbReference>
<evidence type="ECO:0000256" key="11">
    <source>
        <dbReference type="ARBA" id="ARBA00022825"/>
    </source>
</evidence>
<dbReference type="PROSITE" id="PS51318">
    <property type="entry name" value="TAT"/>
    <property type="match status" value="1"/>
</dbReference>
<feature type="binding site" evidence="15">
    <location>
        <position position="123"/>
    </location>
    <ligand>
        <name>substrate</name>
    </ligand>
</feature>
<evidence type="ECO:0000256" key="7">
    <source>
        <dbReference type="ARBA" id="ARBA00022729"/>
    </source>
</evidence>
<accession>K9HCB6</accession>
<proteinExistence type="inferred from homology"/>
<protein>
    <recommendedName>
        <fullName evidence="5">Probable periplasmic serine endoprotease DegP-like</fullName>
        <ecNumber evidence="4">3.4.21.107</ecNumber>
    </recommendedName>
    <alternativeName>
        <fullName evidence="13">Protease Do</fullName>
    </alternativeName>
</protein>
<dbReference type="Gene3D" id="2.40.10.120">
    <property type="match status" value="1"/>
</dbReference>
<evidence type="ECO:0000256" key="14">
    <source>
        <dbReference type="PIRSR" id="PIRSR611782-1"/>
    </source>
</evidence>
<gene>
    <name evidence="18" type="ORF">C882_1154</name>
</gene>
<evidence type="ECO:0000256" key="16">
    <source>
        <dbReference type="SAM" id="SignalP"/>
    </source>
</evidence>
<dbReference type="GO" id="GO:0004252">
    <property type="term" value="F:serine-type endopeptidase activity"/>
    <property type="evidence" value="ECO:0007669"/>
    <property type="project" value="InterPro"/>
</dbReference>
<evidence type="ECO:0000256" key="13">
    <source>
        <dbReference type="ARBA" id="ARBA00032850"/>
    </source>
</evidence>
<dbReference type="OrthoDB" id="9758917at2"/>
<comment type="similarity">
    <text evidence="3">Belongs to the peptidase S1C family.</text>
</comment>
<name>K9HCB6_9PROT</name>
<feature type="active site" description="Charge relay system" evidence="14">
    <location>
        <position position="153"/>
    </location>
</feature>
<evidence type="ECO:0000313" key="18">
    <source>
        <dbReference type="EMBL" id="EKV28153.1"/>
    </source>
</evidence>
<evidence type="ECO:0000256" key="15">
    <source>
        <dbReference type="PIRSR" id="PIRSR611782-2"/>
    </source>
</evidence>
<feature type="binding site" evidence="15">
    <location>
        <position position="153"/>
    </location>
    <ligand>
        <name>substrate</name>
    </ligand>
</feature>
<keyword evidence="6 18" id="KW-0645">Protease</keyword>
<dbReference type="EMBL" id="ANHY01000017">
    <property type="protein sequence ID" value="EKV28153.1"/>
    <property type="molecule type" value="Genomic_DNA"/>
</dbReference>
<evidence type="ECO:0000256" key="6">
    <source>
        <dbReference type="ARBA" id="ARBA00022670"/>
    </source>
</evidence>
<comment type="catalytic activity">
    <reaction evidence="1">
        <text>Acts on substrates that are at least partially unfolded. The cleavage site P1 residue is normally between a pair of hydrophobic residues, such as Val-|-Val.</text>
        <dbReference type="EC" id="3.4.21.107"/>
    </reaction>
</comment>
<dbReference type="InterPro" id="IPR001940">
    <property type="entry name" value="Peptidase_S1C"/>
</dbReference>
<dbReference type="FunFam" id="2.40.10.120:FF:000007">
    <property type="entry name" value="Periplasmic serine endoprotease DegP-like"/>
    <property type="match status" value="1"/>
</dbReference>
<dbReference type="GO" id="GO:0006508">
    <property type="term" value="P:proteolysis"/>
    <property type="evidence" value="ECO:0007669"/>
    <property type="project" value="UniProtKB-KW"/>
</dbReference>
<reference evidence="18 19" key="1">
    <citation type="journal article" date="2013" name="Genome Announc.">
        <title>Draft Genome Sequence of an Alphaproteobacterium, Caenispirillum salinarum AK4(T), Isolated from a Solar Saltern.</title>
        <authorList>
            <person name="Khatri I."/>
            <person name="Singh A."/>
            <person name="Korpole S."/>
            <person name="Pinnaka A.K."/>
            <person name="Subramanian S."/>
        </authorList>
    </citation>
    <scope>NUCLEOTIDE SEQUENCE [LARGE SCALE GENOMIC DNA]</scope>
    <source>
        <strain evidence="18 19">AK4</strain>
    </source>
</reference>
<evidence type="ECO:0000256" key="4">
    <source>
        <dbReference type="ARBA" id="ARBA00013035"/>
    </source>
</evidence>
<dbReference type="EC" id="3.4.21.107" evidence="4"/>
<dbReference type="STRING" id="1238182.C882_1154"/>
<dbReference type="Pfam" id="PF13180">
    <property type="entry name" value="PDZ_2"/>
    <property type="match status" value="2"/>
</dbReference>
<dbReference type="InterPro" id="IPR001478">
    <property type="entry name" value="PDZ"/>
</dbReference>
<keyword evidence="10" id="KW-0378">Hydrolase</keyword>
<feature type="binding site" evidence="15">
    <location>
        <begin position="225"/>
        <end position="227"/>
    </location>
    <ligand>
        <name>substrate</name>
    </ligand>
</feature>
<keyword evidence="12" id="KW-0346">Stress response</keyword>
<dbReference type="SUPFAM" id="SSF50156">
    <property type="entry name" value="PDZ domain-like"/>
    <property type="match status" value="2"/>
</dbReference>
<dbReference type="Proteomes" id="UP000009881">
    <property type="component" value="Unassembled WGS sequence"/>
</dbReference>
<feature type="signal peptide" evidence="16">
    <location>
        <begin position="1"/>
        <end position="35"/>
    </location>
</feature>
<dbReference type="PROSITE" id="PS50106">
    <property type="entry name" value="PDZ"/>
    <property type="match status" value="2"/>
</dbReference>
<keyword evidence="7 16" id="KW-0732">Signal</keyword>
<feature type="active site" description="Charge relay system" evidence="14">
    <location>
        <position position="227"/>
    </location>
</feature>
<evidence type="ECO:0000259" key="17">
    <source>
        <dbReference type="PROSITE" id="PS50106"/>
    </source>
</evidence>
<dbReference type="Pfam" id="PF13365">
    <property type="entry name" value="Trypsin_2"/>
    <property type="match status" value="1"/>
</dbReference>
<keyword evidence="8" id="KW-0677">Repeat</keyword>
<organism evidence="18 19">
    <name type="scientific">Caenispirillum salinarum AK4</name>
    <dbReference type="NCBI Taxonomy" id="1238182"/>
    <lineage>
        <taxon>Bacteria</taxon>
        <taxon>Pseudomonadati</taxon>
        <taxon>Pseudomonadota</taxon>
        <taxon>Alphaproteobacteria</taxon>
        <taxon>Rhodospirillales</taxon>
        <taxon>Novispirillaceae</taxon>
        <taxon>Caenispirillum</taxon>
    </lineage>
</organism>
<evidence type="ECO:0000256" key="12">
    <source>
        <dbReference type="ARBA" id="ARBA00023016"/>
    </source>
</evidence>
<dbReference type="NCBIfam" id="TIGR02037">
    <property type="entry name" value="degP_htrA_DO"/>
    <property type="match status" value="1"/>
</dbReference>
<dbReference type="SUPFAM" id="SSF50494">
    <property type="entry name" value="Trypsin-like serine proteases"/>
    <property type="match status" value="1"/>
</dbReference>
<dbReference type="InterPro" id="IPR036034">
    <property type="entry name" value="PDZ_sf"/>
</dbReference>
<dbReference type="SMART" id="SM00228">
    <property type="entry name" value="PDZ"/>
    <property type="match status" value="2"/>
</dbReference>
<dbReference type="AlphaFoldDB" id="K9HCB6"/>
<keyword evidence="19" id="KW-1185">Reference proteome</keyword>
<dbReference type="PATRIC" id="fig|1238182.3.peg.3368"/>
<evidence type="ECO:0000256" key="8">
    <source>
        <dbReference type="ARBA" id="ARBA00022737"/>
    </source>
</evidence>
<dbReference type="eggNOG" id="COG0265">
    <property type="taxonomic scope" value="Bacteria"/>
</dbReference>
<evidence type="ECO:0000256" key="3">
    <source>
        <dbReference type="ARBA" id="ARBA00010541"/>
    </source>
</evidence>
<dbReference type="InterPro" id="IPR006311">
    <property type="entry name" value="TAT_signal"/>
</dbReference>
<feature type="domain" description="PDZ" evidence="17">
    <location>
        <begin position="266"/>
        <end position="364"/>
    </location>
</feature>
<evidence type="ECO:0000256" key="10">
    <source>
        <dbReference type="ARBA" id="ARBA00022801"/>
    </source>
</evidence>
<comment type="subcellular location">
    <subcellularLocation>
        <location evidence="2">Periplasm</location>
    </subcellularLocation>
</comment>
<dbReference type="Gene3D" id="2.30.42.10">
    <property type="match status" value="2"/>
</dbReference>
<evidence type="ECO:0000256" key="1">
    <source>
        <dbReference type="ARBA" id="ARBA00001772"/>
    </source>
</evidence>
<keyword evidence="9" id="KW-0574">Periplasm</keyword>
<dbReference type="CDD" id="cd10839">
    <property type="entry name" value="cpPDZ1_DegP-like"/>
    <property type="match status" value="1"/>
</dbReference>
<evidence type="ECO:0000256" key="2">
    <source>
        <dbReference type="ARBA" id="ARBA00004418"/>
    </source>
</evidence>
<keyword evidence="11" id="KW-0720">Serine protease</keyword>